<dbReference type="EMBL" id="UOEM01000045">
    <property type="protein sequence ID" value="VAW12480.1"/>
    <property type="molecule type" value="Genomic_DNA"/>
</dbReference>
<name>A0A3B0T6J4_9ZZZZ</name>
<reference evidence="3" key="1">
    <citation type="submission" date="2018-06" db="EMBL/GenBank/DDBJ databases">
        <authorList>
            <person name="Zhirakovskaya E."/>
        </authorList>
    </citation>
    <scope>NUCLEOTIDE SEQUENCE</scope>
</reference>
<feature type="domain" description="BD-FAE-like" evidence="2">
    <location>
        <begin position="61"/>
        <end position="189"/>
    </location>
</feature>
<keyword evidence="1" id="KW-0378">Hydrolase</keyword>
<gene>
    <name evidence="3" type="ORF">MNBD_ALPHA09-941</name>
</gene>
<protein>
    <submittedName>
        <fullName evidence="3">Putative esterase</fullName>
    </submittedName>
</protein>
<proteinExistence type="predicted"/>
<dbReference type="InterPro" id="IPR049492">
    <property type="entry name" value="BD-FAE-like_dom"/>
</dbReference>
<sequence>MATGGDDIDFEAEYDNRARVSEHTEIISSWERDAKAWRDRMSADGRAEYDLAYGPHERHGIDIFRPKVDRNGPLALFIHGGYWRSLDRKLFSHMAAGLIENGVPVALASYRLCPEVAVTGIIGDMQSAACWLWSQYNRRLLAVGHSAGGHLAACLLATDWRGLDPALPEHLVPAAVSFSGLFDLEPLTHTSINDTLGLTPTIAQEASPLTWPAPAGGWLEAFVGSEESPEYHRQSDSITKVWGEHGTETKLRIIPGANHFTTVNTLADPDSDEVTRIAVLAHSLE</sequence>
<dbReference type="PANTHER" id="PTHR48081:SF33">
    <property type="entry name" value="KYNURENINE FORMAMIDASE"/>
    <property type="match status" value="1"/>
</dbReference>
<organism evidence="3">
    <name type="scientific">hydrothermal vent metagenome</name>
    <dbReference type="NCBI Taxonomy" id="652676"/>
    <lineage>
        <taxon>unclassified sequences</taxon>
        <taxon>metagenomes</taxon>
        <taxon>ecological metagenomes</taxon>
    </lineage>
</organism>
<dbReference type="AlphaFoldDB" id="A0A3B0T6J4"/>
<accession>A0A3B0T6J4</accession>
<dbReference type="Gene3D" id="3.40.50.1820">
    <property type="entry name" value="alpha/beta hydrolase"/>
    <property type="match status" value="1"/>
</dbReference>
<dbReference type="PANTHER" id="PTHR48081">
    <property type="entry name" value="AB HYDROLASE SUPERFAMILY PROTEIN C4A8.06C"/>
    <property type="match status" value="1"/>
</dbReference>
<dbReference type="GO" id="GO:0016787">
    <property type="term" value="F:hydrolase activity"/>
    <property type="evidence" value="ECO:0007669"/>
    <property type="project" value="UniProtKB-KW"/>
</dbReference>
<dbReference type="InterPro" id="IPR050300">
    <property type="entry name" value="GDXG_lipolytic_enzyme"/>
</dbReference>
<dbReference type="InterPro" id="IPR029058">
    <property type="entry name" value="AB_hydrolase_fold"/>
</dbReference>
<evidence type="ECO:0000256" key="1">
    <source>
        <dbReference type="ARBA" id="ARBA00022801"/>
    </source>
</evidence>
<dbReference type="Pfam" id="PF20434">
    <property type="entry name" value="BD-FAE"/>
    <property type="match status" value="1"/>
</dbReference>
<evidence type="ECO:0000313" key="3">
    <source>
        <dbReference type="EMBL" id="VAW12480.1"/>
    </source>
</evidence>
<dbReference type="SUPFAM" id="SSF53474">
    <property type="entry name" value="alpha/beta-Hydrolases"/>
    <property type="match status" value="1"/>
</dbReference>
<evidence type="ECO:0000259" key="2">
    <source>
        <dbReference type="Pfam" id="PF20434"/>
    </source>
</evidence>